<evidence type="ECO:0000313" key="2">
    <source>
        <dbReference type="EMBL" id="MDO7849946.1"/>
    </source>
</evidence>
<dbReference type="Proteomes" id="UP001167796">
    <property type="component" value="Unassembled WGS sequence"/>
</dbReference>
<evidence type="ECO:0000256" key="1">
    <source>
        <dbReference type="SAM" id="MobiDB-lite"/>
    </source>
</evidence>
<accession>A0ABT9AJC4</accession>
<feature type="region of interest" description="Disordered" evidence="1">
    <location>
        <begin position="131"/>
        <end position="154"/>
    </location>
</feature>
<protein>
    <submittedName>
        <fullName evidence="2">Uncharacterized protein</fullName>
    </submittedName>
</protein>
<feature type="compositionally biased region" description="Basic residues" evidence="1">
    <location>
        <begin position="143"/>
        <end position="154"/>
    </location>
</feature>
<proteinExistence type="predicted"/>
<gene>
    <name evidence="2" type="ORF">Q5H92_26540</name>
</gene>
<sequence>MVGSSFILFQKNGTRALLNVAQITYASDRDVRLTAENRTFYSEFLPEQEIAYIIEVEFTDTRPIKYLYDKKEERDEMLSKLITAFTPFITIDSPPGLPLTWPEVALQEPKSKAVYKRYTAEEIDHAMAMLKVREQTPPPTPKPPRKPRAKKGEE</sequence>
<evidence type="ECO:0000313" key="3">
    <source>
        <dbReference type="Proteomes" id="UP001167796"/>
    </source>
</evidence>
<reference evidence="2" key="1">
    <citation type="submission" date="2023-07" db="EMBL/GenBank/DDBJ databases">
        <authorList>
            <person name="Kim M.K."/>
        </authorList>
    </citation>
    <scope>NUCLEOTIDE SEQUENCE</scope>
    <source>
        <strain evidence="2">M29</strain>
    </source>
</reference>
<dbReference type="EMBL" id="JAUQSX010000026">
    <property type="protein sequence ID" value="MDO7849946.1"/>
    <property type="molecule type" value="Genomic_DNA"/>
</dbReference>
<dbReference type="RefSeq" id="WP_305014605.1">
    <property type="nucleotide sequence ID" value="NZ_JAUQSX010000026.1"/>
</dbReference>
<keyword evidence="3" id="KW-1185">Reference proteome</keyword>
<organism evidence="2 3">
    <name type="scientific">Hymenobacter mellowenesis</name>
    <dbReference type="NCBI Taxonomy" id="3063995"/>
    <lineage>
        <taxon>Bacteria</taxon>
        <taxon>Pseudomonadati</taxon>
        <taxon>Bacteroidota</taxon>
        <taxon>Cytophagia</taxon>
        <taxon>Cytophagales</taxon>
        <taxon>Hymenobacteraceae</taxon>
        <taxon>Hymenobacter</taxon>
    </lineage>
</organism>
<comment type="caution">
    <text evidence="2">The sequence shown here is derived from an EMBL/GenBank/DDBJ whole genome shotgun (WGS) entry which is preliminary data.</text>
</comment>
<name>A0ABT9AJC4_9BACT</name>